<keyword evidence="6" id="KW-0378">Hydrolase</keyword>
<dbReference type="InterPro" id="IPR001915">
    <property type="entry name" value="Peptidase_M48"/>
</dbReference>
<evidence type="ECO:0000256" key="1">
    <source>
        <dbReference type="ARBA" id="ARBA00001947"/>
    </source>
</evidence>
<evidence type="ECO:0000256" key="11">
    <source>
        <dbReference type="SAM" id="Phobius"/>
    </source>
</evidence>
<keyword evidence="9" id="KW-0482">Metalloprotease</keyword>
<keyword evidence="7" id="KW-0862">Zinc</keyword>
<keyword evidence="4 11" id="KW-0812">Transmembrane</keyword>
<feature type="transmembrane region" description="Helical" evidence="11">
    <location>
        <begin position="383"/>
        <end position="402"/>
    </location>
</feature>
<dbReference type="Proteomes" id="UP000296706">
    <property type="component" value="Chromosome"/>
</dbReference>
<evidence type="ECO:0000259" key="12">
    <source>
        <dbReference type="Pfam" id="PF01435"/>
    </source>
</evidence>
<evidence type="ECO:0000256" key="3">
    <source>
        <dbReference type="ARBA" id="ARBA00022670"/>
    </source>
</evidence>
<keyword evidence="14" id="KW-1185">Reference proteome</keyword>
<feature type="transmembrane region" description="Helical" evidence="11">
    <location>
        <begin position="37"/>
        <end position="57"/>
    </location>
</feature>
<dbReference type="PANTHER" id="PTHR43221:SF2">
    <property type="entry name" value="PROTEASE HTPX HOMOLOG"/>
    <property type="match status" value="1"/>
</dbReference>
<feature type="domain" description="Peptidase M48" evidence="12">
    <location>
        <begin position="412"/>
        <end position="537"/>
    </location>
</feature>
<dbReference type="GO" id="GO:0006508">
    <property type="term" value="P:proteolysis"/>
    <property type="evidence" value="ECO:0007669"/>
    <property type="project" value="UniProtKB-KW"/>
</dbReference>
<evidence type="ECO:0000256" key="9">
    <source>
        <dbReference type="ARBA" id="ARBA00023049"/>
    </source>
</evidence>
<feature type="transmembrane region" description="Helical" evidence="11">
    <location>
        <begin position="170"/>
        <end position="200"/>
    </location>
</feature>
<evidence type="ECO:0000256" key="6">
    <source>
        <dbReference type="ARBA" id="ARBA00022801"/>
    </source>
</evidence>
<dbReference type="AlphaFoldDB" id="A0A4D6HE89"/>
<dbReference type="GO" id="GO:0046872">
    <property type="term" value="F:metal ion binding"/>
    <property type="evidence" value="ECO:0007669"/>
    <property type="project" value="UniProtKB-KW"/>
</dbReference>
<name>A0A4D6HE89_9EURY</name>
<sequence length="544" mass="57467">MFPTNRRAQDTGALKYSASVLDRMGLESTSKGWRETLATVLLAVVAIGLLGFVFWIFRTGIELVVATGATPLAIGVAGSIAVLGFVLGRSGGLSVGLRITAYLAAIASVSLLFVGFVWLLAVVLVGLTLGVATGFTVANALALGMGGLAAFVLLGAILHGDTAESWALNLRMVAAIVLLSLCSIVFFALVWTAVLLVGMIVFPGDLAAVLATVVATAVIVWAVSRETGQSALEERADARTVSAEEYPELHDRVTRVATQLGVPVPTIALSDRDAPEAMAVGFRPSTAHLVLSTGTLDALDGEQLDAVLAHELAHVKNRDAMVMTLVSTPVVVLDGIRAKLLGNLERSDGTYNGLSETELWGDDEQWRITEPGPIEQRLSNPRVGVLAWLAAAVGGWIAIVTFRDGETDSREGLLVRLVVAVFVLALLVTWLASRAIVAVFSRAREIVADRTAAEVTGSPAALVSALQALDDQIEAAPTRDLRQVSSVSSLSIIPLDRGVLAVTHGQTEAPDLVQRLRQKLFGTHPTTESRIRKLEAMDAEQEAA</sequence>
<dbReference type="PANTHER" id="PTHR43221">
    <property type="entry name" value="PROTEASE HTPX"/>
    <property type="match status" value="1"/>
</dbReference>
<keyword evidence="3" id="KW-0645">Protease</keyword>
<dbReference type="Gene3D" id="3.30.2010.10">
    <property type="entry name" value="Metalloproteases ('zincins'), catalytic domain"/>
    <property type="match status" value="1"/>
</dbReference>
<feature type="domain" description="Peptidase M48" evidence="12">
    <location>
        <begin position="246"/>
        <end position="327"/>
    </location>
</feature>
<evidence type="ECO:0000256" key="10">
    <source>
        <dbReference type="ARBA" id="ARBA00023136"/>
    </source>
</evidence>
<feature type="transmembrane region" description="Helical" evidence="11">
    <location>
        <begin position="63"/>
        <end position="87"/>
    </location>
</feature>
<evidence type="ECO:0000256" key="7">
    <source>
        <dbReference type="ARBA" id="ARBA00022833"/>
    </source>
</evidence>
<feature type="transmembrane region" description="Helical" evidence="11">
    <location>
        <begin position="99"/>
        <end position="125"/>
    </location>
</feature>
<organism evidence="13 14">
    <name type="scientific">Halapricum salinum</name>
    <dbReference type="NCBI Taxonomy" id="1457250"/>
    <lineage>
        <taxon>Archaea</taxon>
        <taxon>Methanobacteriati</taxon>
        <taxon>Methanobacteriota</taxon>
        <taxon>Stenosarchaea group</taxon>
        <taxon>Halobacteria</taxon>
        <taxon>Halobacteriales</taxon>
        <taxon>Haloarculaceae</taxon>
        <taxon>Halapricum</taxon>
    </lineage>
</organism>
<dbReference type="STRING" id="1457250.GCA_000755225_00971"/>
<dbReference type="InterPro" id="IPR050083">
    <property type="entry name" value="HtpX_protease"/>
</dbReference>
<feature type="transmembrane region" description="Helical" evidence="11">
    <location>
        <begin position="414"/>
        <end position="440"/>
    </location>
</feature>
<keyword evidence="5" id="KW-0479">Metal-binding</keyword>
<keyword evidence="2" id="KW-1003">Cell membrane</keyword>
<protein>
    <submittedName>
        <fullName evidence="13">Peptidase M48 Ste24p</fullName>
    </submittedName>
</protein>
<evidence type="ECO:0000256" key="2">
    <source>
        <dbReference type="ARBA" id="ARBA00022475"/>
    </source>
</evidence>
<reference evidence="13 14" key="1">
    <citation type="journal article" date="2019" name="Nat. Commun.">
        <title>A new type of DNA phosphorothioation-based antiviral system in archaea.</title>
        <authorList>
            <person name="Xiong L."/>
            <person name="Liu S."/>
            <person name="Chen S."/>
            <person name="Xiao Y."/>
            <person name="Zhu B."/>
            <person name="Gao Y."/>
            <person name="Zhang Y."/>
            <person name="Chen B."/>
            <person name="Luo J."/>
            <person name="Deng Z."/>
            <person name="Chen X."/>
            <person name="Wang L."/>
            <person name="Chen S."/>
        </authorList>
    </citation>
    <scope>NUCLEOTIDE SEQUENCE [LARGE SCALE GENOMIC DNA]</scope>
    <source>
        <strain evidence="13 14">CBA1105</strain>
    </source>
</reference>
<gene>
    <name evidence="13" type="ORF">DV733_09650</name>
</gene>
<dbReference type="EMBL" id="CP031310">
    <property type="protein sequence ID" value="QCC51488.1"/>
    <property type="molecule type" value="Genomic_DNA"/>
</dbReference>
<keyword evidence="8 11" id="KW-1133">Transmembrane helix</keyword>
<comment type="cofactor">
    <cofactor evidence="1">
        <name>Zn(2+)</name>
        <dbReference type="ChEBI" id="CHEBI:29105"/>
    </cofactor>
</comment>
<feature type="transmembrane region" description="Helical" evidence="11">
    <location>
        <begin position="137"/>
        <end position="158"/>
    </location>
</feature>
<keyword evidence="10 11" id="KW-0472">Membrane</keyword>
<accession>A0A4D6HE89</accession>
<evidence type="ECO:0000256" key="5">
    <source>
        <dbReference type="ARBA" id="ARBA00022723"/>
    </source>
</evidence>
<proteinExistence type="predicted"/>
<dbReference type="Pfam" id="PF01435">
    <property type="entry name" value="Peptidase_M48"/>
    <property type="match status" value="2"/>
</dbReference>
<dbReference type="GO" id="GO:0004222">
    <property type="term" value="F:metalloendopeptidase activity"/>
    <property type="evidence" value="ECO:0007669"/>
    <property type="project" value="InterPro"/>
</dbReference>
<evidence type="ECO:0000313" key="13">
    <source>
        <dbReference type="EMBL" id="QCC51488.1"/>
    </source>
</evidence>
<feature type="transmembrane region" description="Helical" evidence="11">
    <location>
        <begin position="206"/>
        <end position="223"/>
    </location>
</feature>
<evidence type="ECO:0000256" key="8">
    <source>
        <dbReference type="ARBA" id="ARBA00022989"/>
    </source>
</evidence>
<evidence type="ECO:0000256" key="4">
    <source>
        <dbReference type="ARBA" id="ARBA00022692"/>
    </source>
</evidence>
<dbReference type="KEGG" id="hsn:DV733_09650"/>
<evidence type="ECO:0000313" key="14">
    <source>
        <dbReference type="Proteomes" id="UP000296706"/>
    </source>
</evidence>